<dbReference type="GO" id="GO:0006750">
    <property type="term" value="P:glutathione biosynthetic process"/>
    <property type="evidence" value="ECO:0007669"/>
    <property type="project" value="UniProtKB-KW"/>
</dbReference>
<dbReference type="Gene3D" id="3.30.590.20">
    <property type="match status" value="1"/>
</dbReference>
<dbReference type="EMBL" id="DXFH01000028">
    <property type="protein sequence ID" value="HIX36140.1"/>
    <property type="molecule type" value="Genomic_DNA"/>
</dbReference>
<gene>
    <name evidence="11" type="ORF">H9856_07145</name>
</gene>
<evidence type="ECO:0000256" key="5">
    <source>
        <dbReference type="ARBA" id="ARBA00022741"/>
    </source>
</evidence>
<reference evidence="11" key="2">
    <citation type="submission" date="2021-04" db="EMBL/GenBank/DDBJ databases">
        <authorList>
            <person name="Gilroy R."/>
        </authorList>
    </citation>
    <scope>NUCLEOTIDE SEQUENCE</scope>
    <source>
        <strain evidence="11">ChiSxjej3B15-572</strain>
    </source>
</reference>
<evidence type="ECO:0000256" key="2">
    <source>
        <dbReference type="ARBA" id="ARBA00012220"/>
    </source>
</evidence>
<keyword evidence="5" id="KW-0547">Nucleotide-binding</keyword>
<evidence type="ECO:0000256" key="8">
    <source>
        <dbReference type="RuleBase" id="RU003544"/>
    </source>
</evidence>
<dbReference type="PANTHER" id="PTHR38761">
    <property type="entry name" value="GLUTAMATE--CYSTEINE LIGASE"/>
    <property type="match status" value="1"/>
</dbReference>
<evidence type="ECO:0000256" key="9">
    <source>
        <dbReference type="RuleBase" id="RU004391"/>
    </source>
</evidence>
<feature type="domain" description="Glutamate--cysteine ligase" evidence="10">
    <location>
        <begin position="276"/>
        <end position="340"/>
    </location>
</feature>
<keyword evidence="4 8" id="KW-0317">Glutathione biosynthesis</keyword>
<accession>A0A9D2ALT8</accession>
<comment type="similarity">
    <text evidence="8">Belongs to the glutamate--cysteine ligase type 1 family.</text>
</comment>
<dbReference type="SUPFAM" id="SSF55931">
    <property type="entry name" value="Glutamine synthetase/guanido kinase"/>
    <property type="match status" value="1"/>
</dbReference>
<proteinExistence type="inferred from homology"/>
<evidence type="ECO:0000256" key="3">
    <source>
        <dbReference type="ARBA" id="ARBA00022598"/>
    </source>
</evidence>
<comment type="caution">
    <text evidence="11">The sequence shown here is derived from an EMBL/GenBank/DDBJ whole genome shotgun (WGS) entry which is preliminary data.</text>
</comment>
<dbReference type="GO" id="GO:0046872">
    <property type="term" value="F:metal ion binding"/>
    <property type="evidence" value="ECO:0007669"/>
    <property type="project" value="TreeGrafter"/>
</dbReference>
<reference evidence="11" key="1">
    <citation type="journal article" date="2021" name="PeerJ">
        <title>Extensive microbial diversity within the chicken gut microbiome revealed by metagenomics and culture.</title>
        <authorList>
            <person name="Gilroy R."/>
            <person name="Ravi A."/>
            <person name="Getino M."/>
            <person name="Pursley I."/>
            <person name="Horton D.L."/>
            <person name="Alikhan N.F."/>
            <person name="Baker D."/>
            <person name="Gharbi K."/>
            <person name="Hall N."/>
            <person name="Watson M."/>
            <person name="Adriaenssens E.M."/>
            <person name="Foster-Nyarko E."/>
            <person name="Jarju S."/>
            <person name="Secka A."/>
            <person name="Antonio M."/>
            <person name="Oren A."/>
            <person name="Chaudhuri R.R."/>
            <person name="La Ragione R."/>
            <person name="Hildebrand F."/>
            <person name="Pallen M.J."/>
        </authorList>
    </citation>
    <scope>NUCLEOTIDE SEQUENCE</scope>
    <source>
        <strain evidence="11">ChiSxjej3B15-572</strain>
    </source>
</reference>
<evidence type="ECO:0000313" key="11">
    <source>
        <dbReference type="EMBL" id="HIX36140.1"/>
    </source>
</evidence>
<dbReference type="GO" id="GO:0004357">
    <property type="term" value="F:glutamate-cysteine ligase activity"/>
    <property type="evidence" value="ECO:0007669"/>
    <property type="project" value="UniProtKB-EC"/>
</dbReference>
<organism evidence="11 12">
    <name type="scientific">Candidatus Limosilactobacillus merdigallinarum</name>
    <dbReference type="NCBI Taxonomy" id="2838652"/>
    <lineage>
        <taxon>Bacteria</taxon>
        <taxon>Bacillati</taxon>
        <taxon>Bacillota</taxon>
        <taxon>Bacilli</taxon>
        <taxon>Lactobacillales</taxon>
        <taxon>Lactobacillaceae</taxon>
        <taxon>Limosilactobacillus</taxon>
    </lineage>
</organism>
<dbReference type="InterPro" id="IPR006334">
    <property type="entry name" value="Glut_cys_ligase"/>
</dbReference>
<sequence length="500" mass="57072">MMKKQELREALKQTPAMGQRLFNSSFGLRMQALRVLTTGRASKYGYPEGLEDRATNPYLTSGYSDNTMEFNGIIVKGAKSAVRQLAVLQQIVDSHLSAEERLWPLSLAPTAVYLHDMDYLSSNCTRADFTDFSHRLTQKYGEIRSLMAGVHVGYSVDHKLVQWIYDNFGKDQYEDEAAFRNDLYFKLGQHYVLWQWLFTYLFGASPVAPMCKDVVAPKLDHQIRSLRNSSMGYGNLPDEQVNYASFDQYEQSLNQFLQDGTYQNIQEFQGPVCLHNRTDDLKQGGATYLSLRMFDLDPFAPTGMSEDTLNFVELVMVHSLLSDSQEYSQDDLQKAIARNQEVAMQDPLEQPEWLKEAATKLTDELDKFCDEYDAPRQYRMALKFVQRRIEDPSLTIAGQMVANTESGNFMSFGLKLANDRFTMQVQSGQPLEVMGKVCSKSIQNMIKAAIVSGVEVEYENHQVLFRYKDETKSIEPTLEMEMPHGPLGELQRMFPQLAAD</sequence>
<dbReference type="InterPro" id="IPR014746">
    <property type="entry name" value="Gln_synth/guanido_kin_cat_dom"/>
</dbReference>
<evidence type="ECO:0000259" key="10">
    <source>
        <dbReference type="Pfam" id="PF04262"/>
    </source>
</evidence>
<evidence type="ECO:0000256" key="6">
    <source>
        <dbReference type="ARBA" id="ARBA00022840"/>
    </source>
</evidence>
<dbReference type="AlphaFoldDB" id="A0A9D2ALT8"/>
<comment type="catalytic activity">
    <reaction evidence="7 9">
        <text>L-cysteine + L-glutamate + ATP = gamma-L-glutamyl-L-cysteine + ADP + phosphate + H(+)</text>
        <dbReference type="Rhea" id="RHEA:13285"/>
        <dbReference type="ChEBI" id="CHEBI:15378"/>
        <dbReference type="ChEBI" id="CHEBI:29985"/>
        <dbReference type="ChEBI" id="CHEBI:30616"/>
        <dbReference type="ChEBI" id="CHEBI:35235"/>
        <dbReference type="ChEBI" id="CHEBI:43474"/>
        <dbReference type="ChEBI" id="CHEBI:58173"/>
        <dbReference type="ChEBI" id="CHEBI:456216"/>
        <dbReference type="EC" id="6.3.2.2"/>
    </reaction>
</comment>
<evidence type="ECO:0000256" key="4">
    <source>
        <dbReference type="ARBA" id="ARBA00022684"/>
    </source>
</evidence>
<dbReference type="Pfam" id="PF04262">
    <property type="entry name" value="Glu_cys_ligase"/>
    <property type="match status" value="2"/>
</dbReference>
<keyword evidence="6" id="KW-0067">ATP-binding</keyword>
<dbReference type="GO" id="GO:0005829">
    <property type="term" value="C:cytosol"/>
    <property type="evidence" value="ECO:0007669"/>
    <property type="project" value="TreeGrafter"/>
</dbReference>
<dbReference type="EC" id="6.3.2.2" evidence="2 9"/>
<name>A0A9D2ALT8_9LACO</name>
<dbReference type="PANTHER" id="PTHR38761:SF1">
    <property type="entry name" value="GLUTAMATE--CYSTEINE LIGASE"/>
    <property type="match status" value="1"/>
</dbReference>
<protein>
    <recommendedName>
        <fullName evidence="2 9">Glutamate--cysteine ligase</fullName>
        <ecNumber evidence="2 9">6.3.2.2</ecNumber>
    </recommendedName>
</protein>
<keyword evidence="3 8" id="KW-0436">Ligase</keyword>
<evidence type="ECO:0000256" key="7">
    <source>
        <dbReference type="ARBA" id="ARBA00048819"/>
    </source>
</evidence>
<comment type="pathway">
    <text evidence="1 9">Sulfur metabolism; glutathione biosynthesis; glutathione from L-cysteine and L-glutamate: step 1/2.</text>
</comment>
<dbReference type="GO" id="GO:0005524">
    <property type="term" value="F:ATP binding"/>
    <property type="evidence" value="ECO:0007669"/>
    <property type="project" value="UniProtKB-KW"/>
</dbReference>
<feature type="domain" description="Glutamate--cysteine ligase" evidence="10">
    <location>
        <begin position="19"/>
        <end position="265"/>
    </location>
</feature>
<evidence type="ECO:0000256" key="1">
    <source>
        <dbReference type="ARBA" id="ARBA00005006"/>
    </source>
</evidence>
<dbReference type="Proteomes" id="UP000824231">
    <property type="component" value="Unassembled WGS sequence"/>
</dbReference>
<evidence type="ECO:0000313" key="12">
    <source>
        <dbReference type="Proteomes" id="UP000824231"/>
    </source>
</evidence>
<dbReference type="InterPro" id="IPR007370">
    <property type="entry name" value="Glu_cys_ligase"/>
</dbReference>